<gene>
    <name evidence="1" type="ORF">ACFOVU_07195</name>
</gene>
<sequence>MAVSNCASCGGPRDAMQVESSHYTSEGIVRYLLCPCGERRVETARFGAVVGVDGTPWSTAN</sequence>
<evidence type="ECO:0000313" key="1">
    <source>
        <dbReference type="EMBL" id="MFC3995693.1"/>
    </source>
</evidence>
<name>A0ABV8FK09_9ACTN</name>
<keyword evidence="2" id="KW-1185">Reference proteome</keyword>
<protein>
    <submittedName>
        <fullName evidence="1">Uncharacterized protein</fullName>
    </submittedName>
</protein>
<reference evidence="2" key="1">
    <citation type="journal article" date="2019" name="Int. J. Syst. Evol. Microbiol.">
        <title>The Global Catalogue of Microorganisms (GCM) 10K type strain sequencing project: providing services to taxonomists for standard genome sequencing and annotation.</title>
        <authorList>
            <consortium name="The Broad Institute Genomics Platform"/>
            <consortium name="The Broad Institute Genome Sequencing Center for Infectious Disease"/>
            <person name="Wu L."/>
            <person name="Ma J."/>
        </authorList>
    </citation>
    <scope>NUCLEOTIDE SEQUENCE [LARGE SCALE GENOMIC DNA]</scope>
    <source>
        <strain evidence="2">TBRC 1826</strain>
    </source>
</reference>
<dbReference type="Proteomes" id="UP001595847">
    <property type="component" value="Unassembled WGS sequence"/>
</dbReference>
<comment type="caution">
    <text evidence="1">The sequence shown here is derived from an EMBL/GenBank/DDBJ whole genome shotgun (WGS) entry which is preliminary data.</text>
</comment>
<evidence type="ECO:0000313" key="2">
    <source>
        <dbReference type="Proteomes" id="UP001595847"/>
    </source>
</evidence>
<proteinExistence type="predicted"/>
<dbReference type="RefSeq" id="WP_378531021.1">
    <property type="nucleotide sequence ID" value="NZ_JBHSBH010000004.1"/>
</dbReference>
<organism evidence="1 2">
    <name type="scientific">Nocardiopsis sediminis</name>
    <dbReference type="NCBI Taxonomy" id="1778267"/>
    <lineage>
        <taxon>Bacteria</taxon>
        <taxon>Bacillati</taxon>
        <taxon>Actinomycetota</taxon>
        <taxon>Actinomycetes</taxon>
        <taxon>Streptosporangiales</taxon>
        <taxon>Nocardiopsidaceae</taxon>
        <taxon>Nocardiopsis</taxon>
    </lineage>
</organism>
<accession>A0ABV8FK09</accession>
<dbReference type="EMBL" id="JBHSBH010000004">
    <property type="protein sequence ID" value="MFC3995693.1"/>
    <property type="molecule type" value="Genomic_DNA"/>
</dbReference>